<feature type="domain" description="CCHC-type" evidence="3">
    <location>
        <begin position="69"/>
        <end position="84"/>
    </location>
</feature>
<comment type="caution">
    <text evidence="4">The sequence shown here is derived from an EMBL/GenBank/DDBJ whole genome shotgun (WGS) entry which is preliminary data.</text>
</comment>
<proteinExistence type="predicted"/>
<keyword evidence="1" id="KW-0862">Zinc</keyword>
<keyword evidence="1" id="KW-0863">Zinc-finger</keyword>
<gene>
    <name evidence="4" type="ORF">C8A03DRAFT_19690</name>
</gene>
<feature type="region of interest" description="Disordered" evidence="2">
    <location>
        <begin position="27"/>
        <end position="66"/>
    </location>
</feature>
<feature type="non-terminal residue" evidence="4">
    <location>
        <position position="184"/>
    </location>
</feature>
<protein>
    <recommendedName>
        <fullName evidence="3">CCHC-type domain-containing protein</fullName>
    </recommendedName>
</protein>
<reference evidence="4" key="1">
    <citation type="journal article" date="2023" name="Mol. Phylogenet. Evol.">
        <title>Genome-scale phylogeny and comparative genomics of the fungal order Sordariales.</title>
        <authorList>
            <person name="Hensen N."/>
            <person name="Bonometti L."/>
            <person name="Westerberg I."/>
            <person name="Brannstrom I.O."/>
            <person name="Guillou S."/>
            <person name="Cros-Aarteil S."/>
            <person name="Calhoun S."/>
            <person name="Haridas S."/>
            <person name="Kuo A."/>
            <person name="Mondo S."/>
            <person name="Pangilinan J."/>
            <person name="Riley R."/>
            <person name="LaButti K."/>
            <person name="Andreopoulos B."/>
            <person name="Lipzen A."/>
            <person name="Chen C."/>
            <person name="Yan M."/>
            <person name="Daum C."/>
            <person name="Ng V."/>
            <person name="Clum A."/>
            <person name="Steindorff A."/>
            <person name="Ohm R.A."/>
            <person name="Martin F."/>
            <person name="Silar P."/>
            <person name="Natvig D.O."/>
            <person name="Lalanne C."/>
            <person name="Gautier V."/>
            <person name="Ament-Velasquez S.L."/>
            <person name="Kruys A."/>
            <person name="Hutchinson M.I."/>
            <person name="Powell A.J."/>
            <person name="Barry K."/>
            <person name="Miller A.N."/>
            <person name="Grigoriev I.V."/>
            <person name="Debuchy R."/>
            <person name="Gladieux P."/>
            <person name="Hiltunen Thoren M."/>
            <person name="Johannesson H."/>
        </authorList>
    </citation>
    <scope>NUCLEOTIDE SEQUENCE</scope>
    <source>
        <strain evidence="4">CBS 532.94</strain>
    </source>
</reference>
<sequence>MTVRIDDRIYARRQQRKARGVQPLVVKANDKKKRRYPSTAHGTHAGPMDVDAAQREGRKGRKDKSQVTCFNCGKKGHFKNECRSKKAEWKPVPGKENATIDAATVRITEVAAASYTQDDLDDAIDQHLDSEAGSNDTSESEQPNQRVAFNEPITGDDIATRAARQLAESWGFQLTQDEEGQWKT</sequence>
<feature type="region of interest" description="Disordered" evidence="2">
    <location>
        <begin position="121"/>
        <end position="159"/>
    </location>
</feature>
<dbReference type="PROSITE" id="PS50158">
    <property type="entry name" value="ZF_CCHC"/>
    <property type="match status" value="1"/>
</dbReference>
<dbReference type="SUPFAM" id="SSF57756">
    <property type="entry name" value="Retrovirus zinc finger-like domains"/>
    <property type="match status" value="1"/>
</dbReference>
<keyword evidence="1" id="KW-0479">Metal-binding</keyword>
<name>A0AAN7H6H5_9PEZI</name>
<keyword evidence="5" id="KW-1185">Reference proteome</keyword>
<dbReference type="InterPro" id="IPR036875">
    <property type="entry name" value="Znf_CCHC_sf"/>
</dbReference>
<evidence type="ECO:0000313" key="4">
    <source>
        <dbReference type="EMBL" id="KAK4233178.1"/>
    </source>
</evidence>
<dbReference type="GO" id="GO:0008270">
    <property type="term" value="F:zinc ion binding"/>
    <property type="evidence" value="ECO:0007669"/>
    <property type="project" value="UniProtKB-KW"/>
</dbReference>
<dbReference type="AlphaFoldDB" id="A0AAN7H6H5"/>
<dbReference type="GO" id="GO:0003676">
    <property type="term" value="F:nucleic acid binding"/>
    <property type="evidence" value="ECO:0007669"/>
    <property type="project" value="InterPro"/>
</dbReference>
<organism evidence="4 5">
    <name type="scientific">Achaetomium macrosporum</name>
    <dbReference type="NCBI Taxonomy" id="79813"/>
    <lineage>
        <taxon>Eukaryota</taxon>
        <taxon>Fungi</taxon>
        <taxon>Dikarya</taxon>
        <taxon>Ascomycota</taxon>
        <taxon>Pezizomycotina</taxon>
        <taxon>Sordariomycetes</taxon>
        <taxon>Sordariomycetidae</taxon>
        <taxon>Sordariales</taxon>
        <taxon>Chaetomiaceae</taxon>
        <taxon>Achaetomium</taxon>
    </lineage>
</organism>
<dbReference type="InterPro" id="IPR001878">
    <property type="entry name" value="Znf_CCHC"/>
</dbReference>
<accession>A0AAN7H6H5</accession>
<dbReference type="Pfam" id="PF00098">
    <property type="entry name" value="zf-CCHC"/>
    <property type="match status" value="1"/>
</dbReference>
<dbReference type="Proteomes" id="UP001303760">
    <property type="component" value="Unassembled WGS sequence"/>
</dbReference>
<evidence type="ECO:0000256" key="1">
    <source>
        <dbReference type="PROSITE-ProRule" id="PRU00047"/>
    </source>
</evidence>
<feature type="compositionally biased region" description="Polar residues" evidence="2">
    <location>
        <begin position="132"/>
        <end position="147"/>
    </location>
</feature>
<dbReference type="Gene3D" id="4.10.60.10">
    <property type="entry name" value="Zinc finger, CCHC-type"/>
    <property type="match status" value="1"/>
</dbReference>
<evidence type="ECO:0000256" key="2">
    <source>
        <dbReference type="SAM" id="MobiDB-lite"/>
    </source>
</evidence>
<reference evidence="4" key="2">
    <citation type="submission" date="2023-05" db="EMBL/GenBank/DDBJ databases">
        <authorList>
            <consortium name="Lawrence Berkeley National Laboratory"/>
            <person name="Steindorff A."/>
            <person name="Hensen N."/>
            <person name="Bonometti L."/>
            <person name="Westerberg I."/>
            <person name="Brannstrom I.O."/>
            <person name="Guillou S."/>
            <person name="Cros-Aarteil S."/>
            <person name="Calhoun S."/>
            <person name="Haridas S."/>
            <person name="Kuo A."/>
            <person name="Mondo S."/>
            <person name="Pangilinan J."/>
            <person name="Riley R."/>
            <person name="Labutti K."/>
            <person name="Andreopoulos B."/>
            <person name="Lipzen A."/>
            <person name="Chen C."/>
            <person name="Yanf M."/>
            <person name="Daum C."/>
            <person name="Ng V."/>
            <person name="Clum A."/>
            <person name="Ohm R."/>
            <person name="Martin F."/>
            <person name="Silar P."/>
            <person name="Natvig D."/>
            <person name="Lalanne C."/>
            <person name="Gautier V."/>
            <person name="Ament-Velasquez S.L."/>
            <person name="Kruys A."/>
            <person name="Hutchinson M.I."/>
            <person name="Powell A.J."/>
            <person name="Barry K."/>
            <person name="Miller A.N."/>
            <person name="Grigoriev I.V."/>
            <person name="Debuchy R."/>
            <person name="Gladieux P."/>
            <person name="Thoren M.H."/>
            <person name="Johannesson H."/>
        </authorList>
    </citation>
    <scope>NUCLEOTIDE SEQUENCE</scope>
    <source>
        <strain evidence="4">CBS 532.94</strain>
    </source>
</reference>
<dbReference type="SMART" id="SM00343">
    <property type="entry name" value="ZnF_C2HC"/>
    <property type="match status" value="1"/>
</dbReference>
<evidence type="ECO:0000259" key="3">
    <source>
        <dbReference type="PROSITE" id="PS50158"/>
    </source>
</evidence>
<evidence type="ECO:0000313" key="5">
    <source>
        <dbReference type="Proteomes" id="UP001303760"/>
    </source>
</evidence>
<dbReference type="EMBL" id="MU860639">
    <property type="protein sequence ID" value="KAK4233178.1"/>
    <property type="molecule type" value="Genomic_DNA"/>
</dbReference>